<dbReference type="PANTHER" id="PTHR39673">
    <property type="entry name" value="TUNGSTEN FORMYLMETHANOFURAN DEHYDROGENASE, SUBUNIT C (FWDC)"/>
    <property type="match status" value="1"/>
</dbReference>
<dbReference type="InterPro" id="IPR009010">
    <property type="entry name" value="Asp_de-COase-like_dom_sf"/>
</dbReference>
<dbReference type="SUPFAM" id="SSF50692">
    <property type="entry name" value="ADC-like"/>
    <property type="match status" value="1"/>
</dbReference>
<gene>
    <name evidence="6" type="primary">fmdC</name>
    <name evidence="6" type="ORF">MMKA1_05550</name>
</gene>
<dbReference type="AlphaFoldDB" id="A0A2Z5PCY4"/>
<evidence type="ECO:0000259" key="5">
    <source>
        <dbReference type="Pfam" id="PF01568"/>
    </source>
</evidence>
<dbReference type="SUPFAM" id="SSF69336">
    <property type="entry name" value="Alpha subunit of glutamate synthase, C-terminal domain"/>
    <property type="match status" value="1"/>
</dbReference>
<accession>A0A2Z5PCY4</accession>
<dbReference type="InterPro" id="IPR036485">
    <property type="entry name" value="Glu_synth_asu_C_sf"/>
</dbReference>
<evidence type="ECO:0000256" key="2">
    <source>
        <dbReference type="ARBA" id="ARBA00012692"/>
    </source>
</evidence>
<comment type="pathway">
    <text evidence="1">One-carbon metabolism; methanogenesis from CO(2); 5,10-methenyl-5,6,7,8-tetrahydromethanopterin from CO(2): step 1/3.</text>
</comment>
<reference evidence="6 7" key="1">
    <citation type="submission" date="2009-06" db="EMBL/GenBank/DDBJ databases">
        <title>Molecular Evidence for Microbiologically Influenced Corrosion from genome of Methanogen.</title>
        <authorList>
            <person name="Ito N."/>
            <person name="Tsurumaru H."/>
            <person name="Shimizu A."/>
            <person name="Harada T."/>
            <person name="Hosoyama A."/>
            <person name="Horikawa H."/>
            <person name="Wakai S."/>
            <person name="Sasaki K."/>
            <person name="Nishijima K."/>
            <person name="Ataku H."/>
            <person name="Yamazaki J."/>
            <person name="Mise M."/>
            <person name="Yamazaki S."/>
            <person name="Tanikawa S."/>
            <person name="Harayama S."/>
            <person name="Fujita N."/>
        </authorList>
    </citation>
    <scope>NUCLEOTIDE SEQUENCE [LARGE SCALE GENOMIC DNA]</scope>
    <source>
        <strain evidence="7">KA1 ( NBRC 102054)</strain>
    </source>
</reference>
<dbReference type="GeneID" id="41278973"/>
<dbReference type="UniPathway" id="UPA00640">
    <property type="reaction ID" value="UER00692"/>
</dbReference>
<keyword evidence="3" id="KW-0677">Repeat</keyword>
<dbReference type="PANTHER" id="PTHR39673:SF5">
    <property type="entry name" value="TUNGSTEN-CONTAINING FORMYLMETHANOFURAN DEHYDROGENASE 2 SUBUNIT C"/>
    <property type="match status" value="1"/>
</dbReference>
<dbReference type="KEGG" id="mmak:MMKA1_05550"/>
<dbReference type="InterPro" id="IPR017550">
    <property type="entry name" value="Formylmethanofuran_DH_suC"/>
</dbReference>
<proteinExistence type="predicted"/>
<dbReference type="Pfam" id="PF01568">
    <property type="entry name" value="Molydop_binding"/>
    <property type="match status" value="1"/>
</dbReference>
<dbReference type="InterPro" id="IPR041717">
    <property type="entry name" value="FmdC/FwdD_MopB-bd"/>
</dbReference>
<evidence type="ECO:0000256" key="4">
    <source>
        <dbReference type="ARBA" id="ARBA00048228"/>
    </source>
</evidence>
<protein>
    <recommendedName>
        <fullName evidence="2">formylmethanofuran dehydrogenase</fullName>
        <ecNumber evidence="2">1.2.7.12</ecNumber>
    </recommendedName>
</protein>
<dbReference type="GO" id="GO:0046914">
    <property type="term" value="F:transition metal ion binding"/>
    <property type="evidence" value="ECO:0007669"/>
    <property type="project" value="InterPro"/>
</dbReference>
<dbReference type="EMBL" id="AP011526">
    <property type="protein sequence ID" value="BAP60672.1"/>
    <property type="molecule type" value="Genomic_DNA"/>
</dbReference>
<dbReference type="InterPro" id="IPR006657">
    <property type="entry name" value="MoPterin_dinucl-bd_dom"/>
</dbReference>
<dbReference type="RefSeq" id="WP_146778075.1">
    <property type="nucleotide sequence ID" value="NZ_AP011526.1"/>
</dbReference>
<evidence type="ECO:0000313" key="7">
    <source>
        <dbReference type="Proteomes" id="UP000264208"/>
    </source>
</evidence>
<comment type="catalytic activity">
    <reaction evidence="4">
        <text>N-formylmethanofuran + 2 oxidized [2Fe-2S]-[ferredoxin] + H2O = methanofuran + 2 reduced [2Fe-2S]-[ferredoxin] + CO2 + H(+)</text>
        <dbReference type="Rhea" id="RHEA:19841"/>
        <dbReference type="Rhea" id="RHEA-COMP:10000"/>
        <dbReference type="Rhea" id="RHEA-COMP:10001"/>
        <dbReference type="ChEBI" id="CHEBI:15377"/>
        <dbReference type="ChEBI" id="CHEBI:15378"/>
        <dbReference type="ChEBI" id="CHEBI:16526"/>
        <dbReference type="ChEBI" id="CHEBI:33737"/>
        <dbReference type="ChEBI" id="CHEBI:33738"/>
        <dbReference type="ChEBI" id="CHEBI:57727"/>
        <dbReference type="ChEBI" id="CHEBI:58151"/>
        <dbReference type="EC" id="1.2.7.12"/>
    </reaction>
</comment>
<dbReference type="CDD" id="cd02789">
    <property type="entry name" value="MopB_CT_FmdC-FwdD"/>
    <property type="match status" value="1"/>
</dbReference>
<dbReference type="CDD" id="cd00980">
    <property type="entry name" value="FwdC/FmdC"/>
    <property type="match status" value="1"/>
</dbReference>
<dbReference type="Proteomes" id="UP000264208">
    <property type="component" value="Chromosome"/>
</dbReference>
<name>A0A2Z5PCY4_METMI</name>
<evidence type="ECO:0000256" key="3">
    <source>
        <dbReference type="ARBA" id="ARBA00022737"/>
    </source>
</evidence>
<organism evidence="6 7">
    <name type="scientific">Methanococcus maripaludis KA1</name>
    <dbReference type="NCBI Taxonomy" id="637914"/>
    <lineage>
        <taxon>Archaea</taxon>
        <taxon>Methanobacteriati</taxon>
        <taxon>Methanobacteriota</taxon>
        <taxon>Methanomada group</taxon>
        <taxon>Methanococci</taxon>
        <taxon>Methanococcales</taxon>
        <taxon>Methanococcaceae</taxon>
        <taxon>Methanococcus</taxon>
    </lineage>
</organism>
<feature type="domain" description="Molybdopterin dinucleotide-binding" evidence="5">
    <location>
        <begin position="293"/>
        <end position="390"/>
    </location>
</feature>
<dbReference type="Gene3D" id="2.40.40.20">
    <property type="match status" value="1"/>
</dbReference>
<keyword evidence="6" id="KW-0560">Oxidoreductase</keyword>
<evidence type="ECO:0000313" key="6">
    <source>
        <dbReference type="EMBL" id="BAP60672.1"/>
    </source>
</evidence>
<dbReference type="GO" id="GO:0043546">
    <property type="term" value="F:molybdopterin cofactor binding"/>
    <property type="evidence" value="ECO:0007669"/>
    <property type="project" value="InterPro"/>
</dbReference>
<sequence>MGEIILKPKYNGTIPVECDVITPDTFEGKSKEEIGALKTFIGPEEHLLSDIFEISGDFTSQKEDMVIKIAGDAGNVKLIGFQMTAGKIIVEGDAGFHVGCEMKGGEILVKGDVKPWAGREMEGGTLHIFGNAGDHLGGCYRGRWEGMLGGTIIVEGDAGNNVGDGMVDGKIVVNGNVRAFCGIRLNGGVLYVGGNAIRAVGVEMKKGTIVVAGKIKNFAPGFISTGVVSDYETGLSGLALPGKLIGFNGDQAFFNKPKGKLYVSLSENYDLLNDELPAKERPIEFKGNALKVILNTGSTIEQGRIIKGGNKYSHEYLDVCAVCNMHPEDYILLGKPEKVKVSSENGKYSVLVRAEPNEDVLRRNVFIPRSVWANVIVDAYSVSTGSPIYKGGTVYVEPSEGEILEAEYIIDNIYR</sequence>
<dbReference type="Gene3D" id="2.160.20.60">
    <property type="entry name" value="Glutamate synthase, alpha subunit, C-terminal domain"/>
    <property type="match status" value="1"/>
</dbReference>
<dbReference type="GO" id="GO:0018493">
    <property type="term" value="F:formylmethanofuran dehydrogenase activity"/>
    <property type="evidence" value="ECO:0007669"/>
    <property type="project" value="UniProtKB-EC"/>
</dbReference>
<dbReference type="GO" id="GO:0019386">
    <property type="term" value="P:methanogenesis, from carbon dioxide"/>
    <property type="evidence" value="ECO:0007669"/>
    <property type="project" value="UniProtKB-UniPathway"/>
</dbReference>
<dbReference type="NCBIfam" id="TIGR03122">
    <property type="entry name" value="one_C_dehyd_C"/>
    <property type="match status" value="1"/>
</dbReference>
<dbReference type="EC" id="1.2.7.12" evidence="2"/>
<evidence type="ECO:0000256" key="1">
    <source>
        <dbReference type="ARBA" id="ARBA00004830"/>
    </source>
</evidence>